<name>A0A2I0VD63_9ASPA</name>
<proteinExistence type="predicted"/>
<sequence>MTSPTSSIPLVSSVLTGKNRSFKDVVSGSSSSSTNQVPFDCTLPLTNELDLVITPNVPNMPVNVAAIMVSNGPSISSNDVPNSSHLPVQDVIPTNKSLPPLDKANWQDAITVHTSNTLEVVLDLGDIDLSKALEPTVDCTLPLTNELDLVITPNVPNMPVNVAAIMVSNGPSISSNDVPNSSHLPVQDVMPTNKSLPPLDKANWQDAITVHTSNTLEVVLDLGDIDLSKALEPTVVSESDMAPPLGPVDSHIDAQSFLVYHYHCDDYIDMEVDIMDKCYARTDDDLSFSKGRWKRGRSFFLNPCVVPSGFVVLDWSFWALSFSSSCCSCWSVVYSYGLILLAEDLVWTCDCQIFADFCCREHLDKEAMLIPKSVTIVAKENSLLATMVDAPPSSILLLGYLVLLVDYALFLDCRYSLWFGCCSFFEVSAAGYDLECSCFLHEGIFNVNVFDSFVPSGYLHWNGGFGCYSLFMANSALTARKRNHRLIGFDFTFLCVALPSSSELKVPSKDLVTATRTFSLGKARRFRGDF</sequence>
<organism evidence="1 2">
    <name type="scientific">Dendrobium catenatum</name>
    <dbReference type="NCBI Taxonomy" id="906689"/>
    <lineage>
        <taxon>Eukaryota</taxon>
        <taxon>Viridiplantae</taxon>
        <taxon>Streptophyta</taxon>
        <taxon>Embryophyta</taxon>
        <taxon>Tracheophyta</taxon>
        <taxon>Spermatophyta</taxon>
        <taxon>Magnoliopsida</taxon>
        <taxon>Liliopsida</taxon>
        <taxon>Asparagales</taxon>
        <taxon>Orchidaceae</taxon>
        <taxon>Epidendroideae</taxon>
        <taxon>Malaxideae</taxon>
        <taxon>Dendrobiinae</taxon>
        <taxon>Dendrobium</taxon>
    </lineage>
</organism>
<dbReference type="Proteomes" id="UP000233837">
    <property type="component" value="Unassembled WGS sequence"/>
</dbReference>
<reference evidence="1 2" key="2">
    <citation type="journal article" date="2017" name="Nature">
        <title>The Apostasia genome and the evolution of orchids.</title>
        <authorList>
            <person name="Zhang G.Q."/>
            <person name="Liu K.W."/>
            <person name="Li Z."/>
            <person name="Lohaus R."/>
            <person name="Hsiao Y.Y."/>
            <person name="Niu S.C."/>
            <person name="Wang J.Y."/>
            <person name="Lin Y.C."/>
            <person name="Xu Q."/>
            <person name="Chen L.J."/>
            <person name="Yoshida K."/>
            <person name="Fujiwara S."/>
            <person name="Wang Z.W."/>
            <person name="Zhang Y.Q."/>
            <person name="Mitsuda N."/>
            <person name="Wang M."/>
            <person name="Liu G.H."/>
            <person name="Pecoraro L."/>
            <person name="Huang H.X."/>
            <person name="Xiao X.J."/>
            <person name="Lin M."/>
            <person name="Wu X.Y."/>
            <person name="Wu W.L."/>
            <person name="Chen Y.Y."/>
            <person name="Chang S.B."/>
            <person name="Sakamoto S."/>
            <person name="Ohme-Takagi M."/>
            <person name="Yagi M."/>
            <person name="Zeng S.J."/>
            <person name="Shen C.Y."/>
            <person name="Yeh C.M."/>
            <person name="Luo Y.B."/>
            <person name="Tsai W.C."/>
            <person name="Van de Peer Y."/>
            <person name="Liu Z.J."/>
        </authorList>
    </citation>
    <scope>NUCLEOTIDE SEQUENCE [LARGE SCALE GENOMIC DNA]</scope>
    <source>
        <tissue evidence="1">The whole plant</tissue>
    </source>
</reference>
<reference evidence="1 2" key="1">
    <citation type="journal article" date="2016" name="Sci. Rep.">
        <title>The Dendrobium catenatum Lindl. genome sequence provides insights into polysaccharide synthase, floral development and adaptive evolution.</title>
        <authorList>
            <person name="Zhang G.Q."/>
            <person name="Xu Q."/>
            <person name="Bian C."/>
            <person name="Tsai W.C."/>
            <person name="Yeh C.M."/>
            <person name="Liu K.W."/>
            <person name="Yoshida K."/>
            <person name="Zhang L.S."/>
            <person name="Chang S.B."/>
            <person name="Chen F."/>
            <person name="Shi Y."/>
            <person name="Su Y.Y."/>
            <person name="Zhang Y.Q."/>
            <person name="Chen L.J."/>
            <person name="Yin Y."/>
            <person name="Lin M."/>
            <person name="Huang H."/>
            <person name="Deng H."/>
            <person name="Wang Z.W."/>
            <person name="Zhu S.L."/>
            <person name="Zhao X."/>
            <person name="Deng C."/>
            <person name="Niu S.C."/>
            <person name="Huang J."/>
            <person name="Wang M."/>
            <person name="Liu G.H."/>
            <person name="Yang H.J."/>
            <person name="Xiao X.J."/>
            <person name="Hsiao Y.Y."/>
            <person name="Wu W.L."/>
            <person name="Chen Y.Y."/>
            <person name="Mitsuda N."/>
            <person name="Ohme-Takagi M."/>
            <person name="Luo Y.B."/>
            <person name="Van de Peer Y."/>
            <person name="Liu Z.J."/>
        </authorList>
    </citation>
    <scope>NUCLEOTIDE SEQUENCE [LARGE SCALE GENOMIC DNA]</scope>
    <source>
        <tissue evidence="1">The whole plant</tissue>
    </source>
</reference>
<gene>
    <name evidence="1" type="ORF">MA16_Dca026581</name>
</gene>
<protein>
    <submittedName>
        <fullName evidence="1">Uncharacterized protein</fullName>
    </submittedName>
</protein>
<dbReference type="AlphaFoldDB" id="A0A2I0VD63"/>
<evidence type="ECO:0000313" key="2">
    <source>
        <dbReference type="Proteomes" id="UP000233837"/>
    </source>
</evidence>
<evidence type="ECO:0000313" key="1">
    <source>
        <dbReference type="EMBL" id="PKU61352.1"/>
    </source>
</evidence>
<dbReference type="EMBL" id="KZ503797">
    <property type="protein sequence ID" value="PKU61352.1"/>
    <property type="molecule type" value="Genomic_DNA"/>
</dbReference>
<keyword evidence="2" id="KW-1185">Reference proteome</keyword>
<accession>A0A2I0VD63</accession>